<evidence type="ECO:0000313" key="2">
    <source>
        <dbReference type="Proteomes" id="UP001501671"/>
    </source>
</evidence>
<sequence>MAARKRPANLKEGSGNGAFDYPGALDEICDRIEGGETMAAIAASKGVHRSQLTRWAAANPDRKARIDMARTASADALAEAADEDIRNAKDQFQLRKAEARAHHLRWLAKARDPKRFSDRMVQEHTGEGGGPLQVNIVRFGQGSDQSSE</sequence>
<dbReference type="InterPro" id="IPR048683">
    <property type="entry name" value="Sf6_terminase"/>
</dbReference>
<evidence type="ECO:0008006" key="3">
    <source>
        <dbReference type="Google" id="ProtNLM"/>
    </source>
</evidence>
<dbReference type="Pfam" id="PF20901">
    <property type="entry name" value="Sf6_terminase"/>
    <property type="match status" value="1"/>
</dbReference>
<protein>
    <recommendedName>
        <fullName evidence="3">Terminase small subunit</fullName>
    </recommendedName>
</protein>
<comment type="caution">
    <text evidence="1">The sequence shown here is derived from an EMBL/GenBank/DDBJ whole genome shotgun (WGS) entry which is preliminary data.</text>
</comment>
<dbReference type="Gene3D" id="1.10.10.60">
    <property type="entry name" value="Homeodomain-like"/>
    <property type="match status" value="1"/>
</dbReference>
<organism evidence="1 2">
    <name type="scientific">Pigmentiphaga soli</name>
    <dbReference type="NCBI Taxonomy" id="1007095"/>
    <lineage>
        <taxon>Bacteria</taxon>
        <taxon>Pseudomonadati</taxon>
        <taxon>Pseudomonadota</taxon>
        <taxon>Betaproteobacteria</taxon>
        <taxon>Burkholderiales</taxon>
        <taxon>Alcaligenaceae</taxon>
        <taxon>Pigmentiphaga</taxon>
    </lineage>
</organism>
<keyword evidence="2" id="KW-1185">Reference proteome</keyword>
<proteinExistence type="predicted"/>
<dbReference type="RefSeq" id="WP_345245275.1">
    <property type="nucleotide sequence ID" value="NZ_BAABFO010000001.1"/>
</dbReference>
<gene>
    <name evidence="1" type="ORF">GCM10023144_01330</name>
</gene>
<accession>A0ABP8GDD5</accession>
<reference evidence="2" key="1">
    <citation type="journal article" date="2019" name="Int. J. Syst. Evol. Microbiol.">
        <title>The Global Catalogue of Microorganisms (GCM) 10K type strain sequencing project: providing services to taxonomists for standard genome sequencing and annotation.</title>
        <authorList>
            <consortium name="The Broad Institute Genomics Platform"/>
            <consortium name="The Broad Institute Genome Sequencing Center for Infectious Disease"/>
            <person name="Wu L."/>
            <person name="Ma J."/>
        </authorList>
    </citation>
    <scope>NUCLEOTIDE SEQUENCE [LARGE SCALE GENOMIC DNA]</scope>
    <source>
        <strain evidence="2">JCM 17666</strain>
    </source>
</reference>
<name>A0ABP8GDD5_9BURK</name>
<dbReference type="EMBL" id="BAABFO010000001">
    <property type="protein sequence ID" value="GAA4321822.1"/>
    <property type="molecule type" value="Genomic_DNA"/>
</dbReference>
<evidence type="ECO:0000313" key="1">
    <source>
        <dbReference type="EMBL" id="GAA4321822.1"/>
    </source>
</evidence>
<dbReference type="Proteomes" id="UP001501671">
    <property type="component" value="Unassembled WGS sequence"/>
</dbReference>